<dbReference type="InterPro" id="IPR043128">
    <property type="entry name" value="Rev_trsase/Diguanyl_cyclase"/>
</dbReference>
<gene>
    <name evidence="5" type="ORF">Vau01_103770</name>
</gene>
<feature type="domain" description="PAC" evidence="2">
    <location>
        <begin position="251"/>
        <end position="303"/>
    </location>
</feature>
<dbReference type="PROSITE" id="PS50883">
    <property type="entry name" value="EAL"/>
    <property type="match status" value="1"/>
</dbReference>
<dbReference type="SUPFAM" id="SSF55785">
    <property type="entry name" value="PYP-like sensor domain (PAS domain)"/>
    <property type="match status" value="1"/>
</dbReference>
<dbReference type="Pfam" id="PF00563">
    <property type="entry name" value="EAL"/>
    <property type="match status" value="1"/>
</dbReference>
<dbReference type="InterPro" id="IPR035965">
    <property type="entry name" value="PAS-like_dom_sf"/>
</dbReference>
<dbReference type="RefSeq" id="WP_373320444.1">
    <property type="nucleotide sequence ID" value="NZ_BOPG01000084.1"/>
</dbReference>
<organism evidence="5 6">
    <name type="scientific">Virgisporangium aurantiacum</name>
    <dbReference type="NCBI Taxonomy" id="175570"/>
    <lineage>
        <taxon>Bacteria</taxon>
        <taxon>Bacillati</taxon>
        <taxon>Actinomycetota</taxon>
        <taxon>Actinomycetes</taxon>
        <taxon>Micromonosporales</taxon>
        <taxon>Micromonosporaceae</taxon>
        <taxon>Virgisporangium</taxon>
    </lineage>
</organism>
<dbReference type="SMART" id="SM00086">
    <property type="entry name" value="PAC"/>
    <property type="match status" value="1"/>
</dbReference>
<dbReference type="SMART" id="SM00052">
    <property type="entry name" value="EAL"/>
    <property type="match status" value="1"/>
</dbReference>
<dbReference type="EMBL" id="BOPG01000084">
    <property type="protein sequence ID" value="GIJ62861.1"/>
    <property type="molecule type" value="Genomic_DNA"/>
</dbReference>
<comment type="caution">
    <text evidence="5">The sequence shown here is derived from an EMBL/GenBank/DDBJ whole genome shotgun (WGS) entry which is preliminary data.</text>
</comment>
<evidence type="ECO:0000259" key="3">
    <source>
        <dbReference type="PROSITE" id="PS50883"/>
    </source>
</evidence>
<dbReference type="NCBIfam" id="TIGR00254">
    <property type="entry name" value="GGDEF"/>
    <property type="match status" value="1"/>
</dbReference>
<dbReference type="PANTHER" id="PTHR44757">
    <property type="entry name" value="DIGUANYLATE CYCLASE DGCP"/>
    <property type="match status" value="1"/>
</dbReference>
<name>A0A8J4E5Z4_9ACTN</name>
<dbReference type="InterPro" id="IPR035919">
    <property type="entry name" value="EAL_sf"/>
</dbReference>
<dbReference type="SUPFAM" id="SSF55073">
    <property type="entry name" value="Nucleotide cyclase"/>
    <property type="match status" value="1"/>
</dbReference>
<dbReference type="NCBIfam" id="TIGR00229">
    <property type="entry name" value="sensory_box"/>
    <property type="match status" value="1"/>
</dbReference>
<dbReference type="PROSITE" id="PS50887">
    <property type="entry name" value="GGDEF"/>
    <property type="match status" value="1"/>
</dbReference>
<dbReference type="GO" id="GO:0006355">
    <property type="term" value="P:regulation of DNA-templated transcription"/>
    <property type="evidence" value="ECO:0007669"/>
    <property type="project" value="InterPro"/>
</dbReference>
<dbReference type="InterPro" id="IPR000700">
    <property type="entry name" value="PAS-assoc_C"/>
</dbReference>
<reference evidence="5" key="1">
    <citation type="submission" date="2021-01" db="EMBL/GenBank/DDBJ databases">
        <title>Whole genome shotgun sequence of Virgisporangium aurantiacum NBRC 16421.</title>
        <authorList>
            <person name="Komaki H."/>
            <person name="Tamura T."/>
        </authorList>
    </citation>
    <scope>NUCLEOTIDE SEQUENCE</scope>
    <source>
        <strain evidence="5">NBRC 16421</strain>
    </source>
</reference>
<dbReference type="InterPro" id="IPR001633">
    <property type="entry name" value="EAL_dom"/>
</dbReference>
<dbReference type="Gene3D" id="3.20.20.450">
    <property type="entry name" value="EAL domain"/>
    <property type="match status" value="1"/>
</dbReference>
<dbReference type="PROSITE" id="PS50112">
    <property type="entry name" value="PAS"/>
    <property type="match status" value="1"/>
</dbReference>
<feature type="domain" description="PAS" evidence="1">
    <location>
        <begin position="177"/>
        <end position="247"/>
    </location>
</feature>
<dbReference type="Proteomes" id="UP000612585">
    <property type="component" value="Unassembled WGS sequence"/>
</dbReference>
<feature type="domain" description="GGDEF" evidence="4">
    <location>
        <begin position="334"/>
        <end position="467"/>
    </location>
</feature>
<dbReference type="SMART" id="SM00267">
    <property type="entry name" value="GGDEF"/>
    <property type="match status" value="1"/>
</dbReference>
<dbReference type="CDD" id="cd01948">
    <property type="entry name" value="EAL"/>
    <property type="match status" value="1"/>
</dbReference>
<dbReference type="InterPro" id="IPR013767">
    <property type="entry name" value="PAS_fold"/>
</dbReference>
<dbReference type="InterPro" id="IPR000014">
    <property type="entry name" value="PAS"/>
</dbReference>
<dbReference type="PANTHER" id="PTHR44757:SF2">
    <property type="entry name" value="BIOFILM ARCHITECTURE MAINTENANCE PROTEIN MBAA"/>
    <property type="match status" value="1"/>
</dbReference>
<proteinExistence type="predicted"/>
<evidence type="ECO:0000259" key="4">
    <source>
        <dbReference type="PROSITE" id="PS50887"/>
    </source>
</evidence>
<dbReference type="CDD" id="cd00130">
    <property type="entry name" value="PAS"/>
    <property type="match status" value="1"/>
</dbReference>
<dbReference type="PROSITE" id="PS50113">
    <property type="entry name" value="PAC"/>
    <property type="match status" value="1"/>
</dbReference>
<dbReference type="SMART" id="SM00091">
    <property type="entry name" value="PAS"/>
    <property type="match status" value="1"/>
</dbReference>
<sequence length="730" mass="79339">MGRTDNVTKAQRRKPAEAVAIDGAVPAAKPVNGAPADQLDPAVAKFAQRWLKAVRRIGFAPMGPDGLYALLRDLAAAFVRAVHDDPFDPAAATRIGAALAEAGLTDPGVLTASLSVLRNPPRLGSVERRASRIADLHAGLAGGYAAALRRRTLREQEHLAHAITAAHAQVEHQLWTSESRFRALFEGAAMGIVLTDLEGRIIQANIALARLLGYPLEELYRLETPDFLHPADLQSDRDLYADLVRGDRDHLRMEKAYFRKDGTVVWTDLTITLLRGTDGNPTNTVAMIEDVTDRHELEERLRHQALHDPLTGLPNRTHFAERLAEAFANPDLDAQVGLCYLDLDGFKRINDSLGHDVGDKLLVAVSRRLERTVSNRGYQVARMGGDEFVILAEKATLDELTALADQVLYSLDLPVRSGPHGMRVSASIGIVVQSVGSSGPAEILKAADLTLYRAKAAGRSRWACYDAKLNEAQVARYALVEKLPDAVQRGEFSLLYQPLVSTATGRACGVEALLRWDHPERGTLSPDEFIDLAEETGIISAIGTWVLREACRQGAKWWRRFPERSFYVSVNVATAQTYDPALVGDVLSILDESGLPATLLQLELTESAMLSGGGEPVEALRELAAAGIRIAIDDFGTGYSNLAYLRTLPVAGLKLARQFTDGLGRPVDTHIVKTLIELAHVLDLAVTAEGVETPDQLAQLKAMNCDVLQGWHLSMPLPADEMSAVLENGG</sequence>
<dbReference type="Gene3D" id="3.30.70.270">
    <property type="match status" value="1"/>
</dbReference>
<dbReference type="Gene3D" id="3.30.450.20">
    <property type="entry name" value="PAS domain"/>
    <property type="match status" value="1"/>
</dbReference>
<evidence type="ECO:0000259" key="2">
    <source>
        <dbReference type="PROSITE" id="PS50113"/>
    </source>
</evidence>
<dbReference type="SUPFAM" id="SSF141868">
    <property type="entry name" value="EAL domain-like"/>
    <property type="match status" value="1"/>
</dbReference>
<dbReference type="InterPro" id="IPR000160">
    <property type="entry name" value="GGDEF_dom"/>
</dbReference>
<dbReference type="InterPro" id="IPR001610">
    <property type="entry name" value="PAC"/>
</dbReference>
<evidence type="ECO:0000259" key="1">
    <source>
        <dbReference type="PROSITE" id="PS50112"/>
    </source>
</evidence>
<evidence type="ECO:0000313" key="6">
    <source>
        <dbReference type="Proteomes" id="UP000612585"/>
    </source>
</evidence>
<dbReference type="AlphaFoldDB" id="A0A8J4E5Z4"/>
<dbReference type="Pfam" id="PF00990">
    <property type="entry name" value="GGDEF"/>
    <property type="match status" value="1"/>
</dbReference>
<keyword evidence="6" id="KW-1185">Reference proteome</keyword>
<accession>A0A8J4E5Z4</accession>
<dbReference type="Pfam" id="PF00989">
    <property type="entry name" value="PAS"/>
    <property type="match status" value="1"/>
</dbReference>
<dbReference type="InterPro" id="IPR052155">
    <property type="entry name" value="Biofilm_reg_signaling"/>
</dbReference>
<dbReference type="InterPro" id="IPR029787">
    <property type="entry name" value="Nucleotide_cyclase"/>
</dbReference>
<feature type="domain" description="EAL" evidence="3">
    <location>
        <begin position="476"/>
        <end position="730"/>
    </location>
</feature>
<evidence type="ECO:0000313" key="5">
    <source>
        <dbReference type="EMBL" id="GIJ62861.1"/>
    </source>
</evidence>
<dbReference type="CDD" id="cd01949">
    <property type="entry name" value="GGDEF"/>
    <property type="match status" value="1"/>
</dbReference>
<protein>
    <submittedName>
        <fullName evidence="5">GGDEF domain-containing protein</fullName>
    </submittedName>
</protein>